<evidence type="ECO:0000313" key="1">
    <source>
        <dbReference type="EMBL" id="CAG8560264.1"/>
    </source>
</evidence>
<name>A0A9N9B9H9_FUNMO</name>
<organism evidence="1 2">
    <name type="scientific">Funneliformis mosseae</name>
    <name type="common">Endomycorrhizal fungus</name>
    <name type="synonym">Glomus mosseae</name>
    <dbReference type="NCBI Taxonomy" id="27381"/>
    <lineage>
        <taxon>Eukaryota</taxon>
        <taxon>Fungi</taxon>
        <taxon>Fungi incertae sedis</taxon>
        <taxon>Mucoromycota</taxon>
        <taxon>Glomeromycotina</taxon>
        <taxon>Glomeromycetes</taxon>
        <taxon>Glomerales</taxon>
        <taxon>Glomeraceae</taxon>
        <taxon>Funneliformis</taxon>
    </lineage>
</organism>
<accession>A0A9N9B9H9</accession>
<reference evidence="1" key="1">
    <citation type="submission" date="2021-06" db="EMBL/GenBank/DDBJ databases">
        <authorList>
            <person name="Kallberg Y."/>
            <person name="Tangrot J."/>
            <person name="Rosling A."/>
        </authorList>
    </citation>
    <scope>NUCLEOTIDE SEQUENCE</scope>
    <source>
        <strain evidence="1">87-6 pot B 2015</strain>
    </source>
</reference>
<sequence length="68" mass="7883">KKDKLIKVSPKTTKLHNGKLPYYLEIENTLFNWITEQHQLQNPVTQALITIKAVSLSQNTNFQHLPNI</sequence>
<evidence type="ECO:0000313" key="2">
    <source>
        <dbReference type="Proteomes" id="UP000789375"/>
    </source>
</evidence>
<dbReference type="AlphaFoldDB" id="A0A9N9B9H9"/>
<dbReference type="EMBL" id="CAJVPP010001520">
    <property type="protein sequence ID" value="CAG8560264.1"/>
    <property type="molecule type" value="Genomic_DNA"/>
</dbReference>
<dbReference type="Proteomes" id="UP000789375">
    <property type="component" value="Unassembled WGS sequence"/>
</dbReference>
<feature type="non-terminal residue" evidence="1">
    <location>
        <position position="1"/>
    </location>
</feature>
<protein>
    <submittedName>
        <fullName evidence="1">13361_t:CDS:1</fullName>
    </submittedName>
</protein>
<gene>
    <name evidence="1" type="ORF">FMOSSE_LOCUS6923</name>
</gene>
<comment type="caution">
    <text evidence="1">The sequence shown here is derived from an EMBL/GenBank/DDBJ whole genome shotgun (WGS) entry which is preliminary data.</text>
</comment>
<dbReference type="Gene3D" id="1.10.10.60">
    <property type="entry name" value="Homeodomain-like"/>
    <property type="match status" value="1"/>
</dbReference>
<proteinExistence type="predicted"/>
<keyword evidence="2" id="KW-1185">Reference proteome</keyword>